<keyword evidence="3" id="KW-1185">Reference proteome</keyword>
<name>A0A371HGE7_MUCPR</name>
<dbReference type="Proteomes" id="UP000257109">
    <property type="component" value="Unassembled WGS sequence"/>
</dbReference>
<accession>A0A371HGE7</accession>
<organism evidence="2 3">
    <name type="scientific">Mucuna pruriens</name>
    <name type="common">Velvet bean</name>
    <name type="synonym">Dolichos pruriens</name>
    <dbReference type="NCBI Taxonomy" id="157652"/>
    <lineage>
        <taxon>Eukaryota</taxon>
        <taxon>Viridiplantae</taxon>
        <taxon>Streptophyta</taxon>
        <taxon>Embryophyta</taxon>
        <taxon>Tracheophyta</taxon>
        <taxon>Spermatophyta</taxon>
        <taxon>Magnoliopsida</taxon>
        <taxon>eudicotyledons</taxon>
        <taxon>Gunneridae</taxon>
        <taxon>Pentapetalae</taxon>
        <taxon>rosids</taxon>
        <taxon>fabids</taxon>
        <taxon>Fabales</taxon>
        <taxon>Fabaceae</taxon>
        <taxon>Papilionoideae</taxon>
        <taxon>50 kb inversion clade</taxon>
        <taxon>NPAAA clade</taxon>
        <taxon>indigoferoid/millettioid clade</taxon>
        <taxon>Phaseoleae</taxon>
        <taxon>Mucuna</taxon>
    </lineage>
</organism>
<dbReference type="PROSITE" id="PS50994">
    <property type="entry name" value="INTEGRASE"/>
    <property type="match status" value="1"/>
</dbReference>
<dbReference type="GO" id="GO:0015074">
    <property type="term" value="P:DNA integration"/>
    <property type="evidence" value="ECO:0007669"/>
    <property type="project" value="InterPro"/>
</dbReference>
<reference evidence="2" key="1">
    <citation type="submission" date="2018-05" db="EMBL/GenBank/DDBJ databases">
        <title>Draft genome of Mucuna pruriens seed.</title>
        <authorList>
            <person name="Nnadi N.E."/>
            <person name="Vos R."/>
            <person name="Hasami M.H."/>
            <person name="Devisetty U.K."/>
            <person name="Aguiy J.C."/>
        </authorList>
    </citation>
    <scope>NUCLEOTIDE SEQUENCE [LARGE SCALE GENOMIC DNA]</scope>
    <source>
        <strain evidence="2">JCA_2017</strain>
    </source>
</reference>
<protein>
    <recommendedName>
        <fullName evidence="1">Integrase catalytic domain-containing protein</fullName>
    </recommendedName>
</protein>
<feature type="non-terminal residue" evidence="2">
    <location>
        <position position="1"/>
    </location>
</feature>
<dbReference type="SUPFAM" id="SSF53098">
    <property type="entry name" value="Ribonuclease H-like"/>
    <property type="match status" value="1"/>
</dbReference>
<dbReference type="EMBL" id="QJKJ01002667">
    <property type="protein sequence ID" value="RDY01845.1"/>
    <property type="molecule type" value="Genomic_DNA"/>
</dbReference>
<feature type="domain" description="Integrase catalytic" evidence="1">
    <location>
        <begin position="30"/>
        <end position="141"/>
    </location>
</feature>
<sequence>MFFLQEFDIEIKDKSGVENLVVDHLSRIEGRIDPVPIRDDFTDEQLMQLDGNTPWFADIVNYLVASILPPEASRSYKDKIKSDAKYYVWDDPYLFGVPKALISDQGSHFYNKTMSTLLEKYRVVNRVATSYHPQTNGQAERKVAHPSRKDWSWLIEDALWDHKTTYRTLLRMSPYWIVFGKACHLPVEIEHRAYWVVKRKLQLQELEELHLEAYEKSKIYKENVKRFHDNMILRKEFKVQEVLLFNYSLKLITSKLCSKWDGPFVIINVIPYSVVEIRNEATNKTFKVNGHQLKLFHECPTMMDGDVEDLSLVKPTLLEIITSLKWKTMIILTLGVKGALELFWE</sequence>
<evidence type="ECO:0000259" key="1">
    <source>
        <dbReference type="PROSITE" id="PS50994"/>
    </source>
</evidence>
<dbReference type="AlphaFoldDB" id="A0A371HGE7"/>
<dbReference type="Gene3D" id="3.30.420.10">
    <property type="entry name" value="Ribonuclease H-like superfamily/Ribonuclease H"/>
    <property type="match status" value="1"/>
</dbReference>
<dbReference type="OrthoDB" id="1709476at2759"/>
<dbReference type="InterPro" id="IPR052160">
    <property type="entry name" value="Gypsy_RT_Integrase-like"/>
</dbReference>
<dbReference type="InterPro" id="IPR036397">
    <property type="entry name" value="RNaseH_sf"/>
</dbReference>
<gene>
    <name evidence="2" type="ORF">CR513_14773</name>
</gene>
<evidence type="ECO:0000313" key="3">
    <source>
        <dbReference type="Proteomes" id="UP000257109"/>
    </source>
</evidence>
<evidence type="ECO:0000313" key="2">
    <source>
        <dbReference type="EMBL" id="RDY01845.1"/>
    </source>
</evidence>
<dbReference type="InterPro" id="IPR001584">
    <property type="entry name" value="Integrase_cat-core"/>
</dbReference>
<dbReference type="PANTHER" id="PTHR47266">
    <property type="entry name" value="ENDONUCLEASE-RELATED"/>
    <property type="match status" value="1"/>
</dbReference>
<proteinExistence type="predicted"/>
<comment type="caution">
    <text evidence="2">The sequence shown here is derived from an EMBL/GenBank/DDBJ whole genome shotgun (WGS) entry which is preliminary data.</text>
</comment>
<dbReference type="GO" id="GO:0003676">
    <property type="term" value="F:nucleic acid binding"/>
    <property type="evidence" value="ECO:0007669"/>
    <property type="project" value="InterPro"/>
</dbReference>
<dbReference type="InterPro" id="IPR012337">
    <property type="entry name" value="RNaseH-like_sf"/>
</dbReference>